<feature type="region of interest" description="Disordered" evidence="1">
    <location>
        <begin position="1"/>
        <end position="27"/>
    </location>
</feature>
<accession>A0ABP5XCN8</accession>
<protein>
    <recommendedName>
        <fullName evidence="4">Secreted protein</fullName>
    </recommendedName>
</protein>
<reference evidence="3" key="1">
    <citation type="journal article" date="2019" name="Int. J. Syst. Evol. Microbiol.">
        <title>The Global Catalogue of Microorganisms (GCM) 10K type strain sequencing project: providing services to taxonomists for standard genome sequencing and annotation.</title>
        <authorList>
            <consortium name="The Broad Institute Genomics Platform"/>
            <consortium name="The Broad Institute Genome Sequencing Center for Infectious Disease"/>
            <person name="Wu L."/>
            <person name="Ma J."/>
        </authorList>
    </citation>
    <scope>NUCLEOTIDE SEQUENCE [LARGE SCALE GENOMIC DNA]</scope>
    <source>
        <strain evidence="3">JCM 6922</strain>
    </source>
</reference>
<name>A0ABP5XCN8_9ACTN</name>
<sequence length="74" mass="8038">MRGRQLTRGSWVPKGNRVREAGSVPHGPRFFVPAFPSSGGTPVSPVRQALDGWTRAWAHARAVPAHAGVEQVKR</sequence>
<evidence type="ECO:0008006" key="4">
    <source>
        <dbReference type="Google" id="ProtNLM"/>
    </source>
</evidence>
<evidence type="ECO:0000313" key="3">
    <source>
        <dbReference type="Proteomes" id="UP001500460"/>
    </source>
</evidence>
<evidence type="ECO:0000256" key="1">
    <source>
        <dbReference type="SAM" id="MobiDB-lite"/>
    </source>
</evidence>
<dbReference type="Proteomes" id="UP001500460">
    <property type="component" value="Unassembled WGS sequence"/>
</dbReference>
<evidence type="ECO:0000313" key="2">
    <source>
        <dbReference type="EMBL" id="GAA2452371.1"/>
    </source>
</evidence>
<gene>
    <name evidence="2" type="ORF">GCM10010421_51390</name>
</gene>
<keyword evidence="3" id="KW-1185">Reference proteome</keyword>
<proteinExistence type="predicted"/>
<comment type="caution">
    <text evidence="2">The sequence shown here is derived from an EMBL/GenBank/DDBJ whole genome shotgun (WGS) entry which is preliminary data.</text>
</comment>
<organism evidence="2 3">
    <name type="scientific">Streptomyces glaucus</name>
    <dbReference type="NCBI Taxonomy" id="284029"/>
    <lineage>
        <taxon>Bacteria</taxon>
        <taxon>Bacillati</taxon>
        <taxon>Actinomycetota</taxon>
        <taxon>Actinomycetes</taxon>
        <taxon>Kitasatosporales</taxon>
        <taxon>Streptomycetaceae</taxon>
        <taxon>Streptomyces</taxon>
    </lineage>
</organism>
<dbReference type="EMBL" id="BAAATK010000042">
    <property type="protein sequence ID" value="GAA2452371.1"/>
    <property type="molecule type" value="Genomic_DNA"/>
</dbReference>